<dbReference type="AlphaFoldDB" id="A0A0E0HEW7"/>
<feature type="signal peptide" evidence="1">
    <location>
        <begin position="1"/>
        <end position="16"/>
    </location>
</feature>
<dbReference type="Gramene" id="ONIVA05G18420.1">
    <property type="protein sequence ID" value="ONIVA05G18420.1"/>
    <property type="gene ID" value="ONIVA05G18420"/>
</dbReference>
<dbReference type="EnsemblPlants" id="ONIVA05G18420.1">
    <property type="protein sequence ID" value="ONIVA05G18420.1"/>
    <property type="gene ID" value="ONIVA05G18420"/>
</dbReference>
<evidence type="ECO:0000256" key="1">
    <source>
        <dbReference type="SAM" id="SignalP"/>
    </source>
</evidence>
<accession>A0A0E0HEW7</accession>
<protein>
    <recommendedName>
        <fullName evidence="4">Secreted protein</fullName>
    </recommendedName>
</protein>
<dbReference type="OMA" id="CSWHLGA"/>
<sequence length="113" mass="11928">MAMAVGMVMAAGMAMAVTEFADPATVRRPTVEGSCGAGGLSIARCCRLWRLLAMVMQGGQPDLAPLGPDLARPQSEVGWCGVRSSCSWHLGASAMDALVDRVSEVKTLLRFRC</sequence>
<evidence type="ECO:0000313" key="3">
    <source>
        <dbReference type="Proteomes" id="UP000006591"/>
    </source>
</evidence>
<feature type="chain" id="PRO_5002361498" description="Secreted protein" evidence="1">
    <location>
        <begin position="17"/>
        <end position="113"/>
    </location>
</feature>
<reference evidence="2" key="2">
    <citation type="submission" date="2018-04" db="EMBL/GenBank/DDBJ databases">
        <title>OnivRS2 (Oryza nivara Reference Sequence Version 2).</title>
        <authorList>
            <person name="Zhang J."/>
            <person name="Kudrna D."/>
            <person name="Lee S."/>
            <person name="Talag J."/>
            <person name="Rajasekar S."/>
            <person name="Welchert J."/>
            <person name="Hsing Y.-I."/>
            <person name="Wing R.A."/>
        </authorList>
    </citation>
    <scope>NUCLEOTIDE SEQUENCE [LARGE SCALE GENOMIC DNA]</scope>
    <source>
        <strain evidence="2">SL10</strain>
    </source>
</reference>
<evidence type="ECO:0000313" key="2">
    <source>
        <dbReference type="EnsemblPlants" id="ONIVA05G18420.1"/>
    </source>
</evidence>
<organism evidence="2">
    <name type="scientific">Oryza nivara</name>
    <name type="common">Indian wild rice</name>
    <name type="synonym">Oryza sativa f. spontanea</name>
    <dbReference type="NCBI Taxonomy" id="4536"/>
    <lineage>
        <taxon>Eukaryota</taxon>
        <taxon>Viridiplantae</taxon>
        <taxon>Streptophyta</taxon>
        <taxon>Embryophyta</taxon>
        <taxon>Tracheophyta</taxon>
        <taxon>Spermatophyta</taxon>
        <taxon>Magnoliopsida</taxon>
        <taxon>Liliopsida</taxon>
        <taxon>Poales</taxon>
        <taxon>Poaceae</taxon>
        <taxon>BOP clade</taxon>
        <taxon>Oryzoideae</taxon>
        <taxon>Oryzeae</taxon>
        <taxon>Oryzinae</taxon>
        <taxon>Oryza</taxon>
    </lineage>
</organism>
<proteinExistence type="predicted"/>
<reference evidence="2" key="1">
    <citation type="submission" date="2015-04" db="UniProtKB">
        <authorList>
            <consortium name="EnsemblPlants"/>
        </authorList>
    </citation>
    <scope>IDENTIFICATION</scope>
    <source>
        <strain evidence="2">SL10</strain>
    </source>
</reference>
<keyword evidence="1" id="KW-0732">Signal</keyword>
<dbReference type="Proteomes" id="UP000006591">
    <property type="component" value="Chromosome 5"/>
</dbReference>
<dbReference type="HOGENOM" id="CLU_171390_0_0_1"/>
<keyword evidence="3" id="KW-1185">Reference proteome</keyword>
<evidence type="ECO:0008006" key="4">
    <source>
        <dbReference type="Google" id="ProtNLM"/>
    </source>
</evidence>
<name>A0A0E0HEW7_ORYNI</name>